<dbReference type="NCBIfam" id="TIGR01554">
    <property type="entry name" value="major_cap_HK97"/>
    <property type="match status" value="1"/>
</dbReference>
<comment type="caution">
    <text evidence="4">The sequence shown here is derived from an EMBL/GenBank/DDBJ whole genome shotgun (WGS) entry which is preliminary data.</text>
</comment>
<organism evidence="4 5">
    <name type="scientific">Sphingomonas molluscorum</name>
    <dbReference type="NCBI Taxonomy" id="418184"/>
    <lineage>
        <taxon>Bacteria</taxon>
        <taxon>Pseudomonadati</taxon>
        <taxon>Pseudomonadota</taxon>
        <taxon>Alphaproteobacteria</taxon>
        <taxon>Sphingomonadales</taxon>
        <taxon>Sphingomonadaceae</taxon>
        <taxon>Sphingomonas</taxon>
    </lineage>
</organism>
<feature type="coiled-coil region" evidence="2">
    <location>
        <begin position="3"/>
        <end position="64"/>
    </location>
</feature>
<keyword evidence="2" id="KW-0175">Coiled coil</keyword>
<evidence type="ECO:0000259" key="3">
    <source>
        <dbReference type="Pfam" id="PF05065"/>
    </source>
</evidence>
<protein>
    <submittedName>
        <fullName evidence="4">Phage major capsid protein</fullName>
    </submittedName>
</protein>
<accession>A0ABU8Q7J3</accession>
<evidence type="ECO:0000313" key="4">
    <source>
        <dbReference type="EMBL" id="MEJ5095507.1"/>
    </source>
</evidence>
<comment type="subcellular location">
    <subcellularLocation>
        <location evidence="1">Virion</location>
    </subcellularLocation>
</comment>
<evidence type="ECO:0000256" key="2">
    <source>
        <dbReference type="SAM" id="Coils"/>
    </source>
</evidence>
<dbReference type="InterPro" id="IPR054612">
    <property type="entry name" value="Phage_capsid-like_C"/>
</dbReference>
<reference evidence="4 5" key="1">
    <citation type="submission" date="2023-12" db="EMBL/GenBank/DDBJ databases">
        <title>Gut-associated functions are favored during microbiome assembly across C. elegans life.</title>
        <authorList>
            <person name="Zimmermann J."/>
        </authorList>
    </citation>
    <scope>NUCLEOTIDE SEQUENCE [LARGE SCALE GENOMIC DNA]</scope>
    <source>
        <strain evidence="4 5">JUb134</strain>
    </source>
</reference>
<dbReference type="Pfam" id="PF05065">
    <property type="entry name" value="Phage_capsid"/>
    <property type="match status" value="1"/>
</dbReference>
<dbReference type="InterPro" id="IPR024455">
    <property type="entry name" value="Phage_capsid"/>
</dbReference>
<gene>
    <name evidence="4" type="ORF">WH159_13280</name>
</gene>
<evidence type="ECO:0000256" key="1">
    <source>
        <dbReference type="ARBA" id="ARBA00004328"/>
    </source>
</evidence>
<dbReference type="EMBL" id="JBBGZA010000001">
    <property type="protein sequence ID" value="MEJ5095507.1"/>
    <property type="molecule type" value="Genomic_DNA"/>
</dbReference>
<proteinExistence type="predicted"/>
<dbReference type="SUPFAM" id="SSF56563">
    <property type="entry name" value="Major capsid protein gp5"/>
    <property type="match status" value="1"/>
</dbReference>
<evidence type="ECO:0000313" key="5">
    <source>
        <dbReference type="Proteomes" id="UP001380365"/>
    </source>
</evidence>
<name>A0ABU8Q7J3_9SPHN</name>
<dbReference type="RefSeq" id="WP_132882244.1">
    <property type="nucleotide sequence ID" value="NZ_JBBGZA010000001.1"/>
</dbReference>
<dbReference type="Proteomes" id="UP001380365">
    <property type="component" value="Unassembled WGS sequence"/>
</dbReference>
<sequence>MNIKALRDQRADKARQARNLLDTNTGDKFTKEIENQVDGLYAEIDRIDAQIERYERQAEIDGNEQLEQQQTEIDNRARAGMTQEQREGADRYNAAFRNFLMVGERGLSNEEMTVLRTGIARNEQSGQQSNAGAGGYLVPTGWGGRLLEALAAFGGMRDAATIIQTAGGAPIPWPTIDDTTAEGEIVAENQPASDDELEFGSIEIGAYKYSSKVFTVPFELIQDQGPGMDIEAFIRRAAAMRIARISNRHFTTGTGINQPRGIVTASAAGKIGAVGAPVDHDSLVDLEHSVDPAYRSMPGTAFMFHDTTLRELKKLKDSEGRPLWVPGVSTKEPDVLLGYRYRINQHMPVAAPNAKSILFGNLKEYLIRDTMQVTLFRFDDSTFTRKGQVGFLAWSRHDGDLMSAGAPVKHYQHGPNA</sequence>
<keyword evidence="5" id="KW-1185">Reference proteome</keyword>
<feature type="domain" description="Phage capsid-like C-terminal" evidence="3">
    <location>
        <begin position="134"/>
        <end position="404"/>
    </location>
</feature>